<evidence type="ECO:0000313" key="1">
    <source>
        <dbReference type="EMBL" id="CAL4174570.1"/>
    </source>
</evidence>
<keyword evidence="2" id="KW-1185">Reference proteome</keyword>
<gene>
    <name evidence="1" type="ORF">MNOR_LOCUS34545</name>
</gene>
<dbReference type="EMBL" id="CAXKWB010053630">
    <property type="protein sequence ID" value="CAL4174570.1"/>
    <property type="molecule type" value="Genomic_DNA"/>
</dbReference>
<dbReference type="PANTHER" id="PTHR33332">
    <property type="entry name" value="REVERSE TRANSCRIPTASE DOMAIN-CONTAINING PROTEIN"/>
    <property type="match status" value="1"/>
</dbReference>
<accession>A0AAV2SC71</accession>
<name>A0AAV2SC71_MEGNR</name>
<dbReference type="PRINTS" id="PR01345">
    <property type="entry name" value="CERVTRCPTASE"/>
</dbReference>
<comment type="caution">
    <text evidence="1">The sequence shown here is derived from an EMBL/GenBank/DDBJ whole genome shotgun (WGS) entry which is preliminary data.</text>
</comment>
<evidence type="ECO:0000313" key="2">
    <source>
        <dbReference type="Proteomes" id="UP001497623"/>
    </source>
</evidence>
<organism evidence="1 2">
    <name type="scientific">Meganyctiphanes norvegica</name>
    <name type="common">Northern krill</name>
    <name type="synonym">Thysanopoda norvegica</name>
    <dbReference type="NCBI Taxonomy" id="48144"/>
    <lineage>
        <taxon>Eukaryota</taxon>
        <taxon>Metazoa</taxon>
        <taxon>Ecdysozoa</taxon>
        <taxon>Arthropoda</taxon>
        <taxon>Crustacea</taxon>
        <taxon>Multicrustacea</taxon>
        <taxon>Malacostraca</taxon>
        <taxon>Eumalacostraca</taxon>
        <taxon>Eucarida</taxon>
        <taxon>Euphausiacea</taxon>
        <taxon>Euphausiidae</taxon>
        <taxon>Meganyctiphanes</taxon>
    </lineage>
</organism>
<dbReference type="Proteomes" id="UP001497623">
    <property type="component" value="Unassembled WGS sequence"/>
</dbReference>
<proteinExistence type="predicted"/>
<reference evidence="1 2" key="1">
    <citation type="submission" date="2024-05" db="EMBL/GenBank/DDBJ databases">
        <authorList>
            <person name="Wallberg A."/>
        </authorList>
    </citation>
    <scope>NUCLEOTIDE SEQUENCE [LARGE SCALE GENOMIC DNA]</scope>
</reference>
<feature type="non-terminal residue" evidence="1">
    <location>
        <position position="130"/>
    </location>
</feature>
<dbReference type="AlphaFoldDB" id="A0AAV2SC71"/>
<sequence>MQEDLNKIYQWAERNIMKFNETKFEQMTCGETKEISIESYETSTGLLIENKNTIKDLGVVSSKNLQFKEHIDSIVLACKIKQGIILRNFTTRKEESMMKLFKAHVRSKAEYCCIVWSPTFKKDISKIKRI</sequence>
<protein>
    <submittedName>
        <fullName evidence="1">Uncharacterized protein</fullName>
    </submittedName>
</protein>